<organism evidence="2 3">
    <name type="scientific">Oxobacter pfennigii</name>
    <dbReference type="NCBI Taxonomy" id="36849"/>
    <lineage>
        <taxon>Bacteria</taxon>
        <taxon>Bacillati</taxon>
        <taxon>Bacillota</taxon>
        <taxon>Clostridia</taxon>
        <taxon>Eubacteriales</taxon>
        <taxon>Clostridiaceae</taxon>
        <taxon>Oxobacter</taxon>
    </lineage>
</organism>
<feature type="transmembrane region" description="Helical" evidence="1">
    <location>
        <begin position="12"/>
        <end position="33"/>
    </location>
</feature>
<feature type="transmembrane region" description="Helical" evidence="1">
    <location>
        <begin position="53"/>
        <end position="72"/>
    </location>
</feature>
<keyword evidence="3" id="KW-1185">Reference proteome</keyword>
<dbReference type="Proteomes" id="UP000050326">
    <property type="component" value="Unassembled WGS sequence"/>
</dbReference>
<evidence type="ECO:0000313" key="3">
    <source>
        <dbReference type="Proteomes" id="UP000050326"/>
    </source>
</evidence>
<sequence length="254" mass="29086">MLRNIKLEIKKIASPVLIAMGVLTVLNSVLSCTLYRDYTVYFDIDAWEIGTEFLGLVFPLFVTVPVCWELYYERRNHFLVYTLPRMDKRHYLGSKWCACALAAFLLMFIPYFISAVFALYVKSPAVILFPEDYYGHIFNDLYTQTPLLYALLLSLWKGLLGVITMTFGFVLALYGKNIFVILTAPFIYVILENFIWSVMGLPMYRFVTAFEPSSLSIEAIHAGSFIAGPLLMCGVIVLIALYYSKLKKRAVYEV</sequence>
<gene>
    <name evidence="2" type="ORF">OXPF_18440</name>
</gene>
<dbReference type="AlphaFoldDB" id="A0A0P8X1R9"/>
<dbReference type="EMBL" id="LKET01000029">
    <property type="protein sequence ID" value="KPU44758.1"/>
    <property type="molecule type" value="Genomic_DNA"/>
</dbReference>
<keyword evidence="1" id="KW-0812">Transmembrane</keyword>
<proteinExistence type="predicted"/>
<dbReference type="STRING" id="36849.OXPF_18440"/>
<evidence type="ECO:0000256" key="1">
    <source>
        <dbReference type="SAM" id="Phobius"/>
    </source>
</evidence>
<accession>A0A0P8X1R9</accession>
<feature type="transmembrane region" description="Helical" evidence="1">
    <location>
        <begin position="178"/>
        <end position="199"/>
    </location>
</feature>
<name>A0A0P8X1R9_9CLOT</name>
<keyword evidence="1" id="KW-1133">Transmembrane helix</keyword>
<feature type="transmembrane region" description="Helical" evidence="1">
    <location>
        <begin position="147"/>
        <end position="171"/>
    </location>
</feature>
<reference evidence="2 3" key="1">
    <citation type="submission" date="2015-09" db="EMBL/GenBank/DDBJ databases">
        <title>Genome sequence of Oxobacter pfennigii DSM 3222.</title>
        <authorList>
            <person name="Poehlein A."/>
            <person name="Bengelsdorf F.R."/>
            <person name="Schiel-Bengelsdorf B."/>
            <person name="Duerre P."/>
            <person name="Daniel R."/>
        </authorList>
    </citation>
    <scope>NUCLEOTIDE SEQUENCE [LARGE SCALE GENOMIC DNA]</scope>
    <source>
        <strain evidence="2 3">DSM 3222</strain>
    </source>
</reference>
<dbReference type="RefSeq" id="WP_242854368.1">
    <property type="nucleotide sequence ID" value="NZ_LKET01000029.1"/>
</dbReference>
<keyword evidence="1" id="KW-0472">Membrane</keyword>
<evidence type="ECO:0000313" key="2">
    <source>
        <dbReference type="EMBL" id="KPU44758.1"/>
    </source>
</evidence>
<protein>
    <submittedName>
        <fullName evidence="2">ABC-2 family transporter protein</fullName>
    </submittedName>
</protein>
<dbReference type="PROSITE" id="PS51257">
    <property type="entry name" value="PROKAR_LIPOPROTEIN"/>
    <property type="match status" value="1"/>
</dbReference>
<comment type="caution">
    <text evidence="2">The sequence shown here is derived from an EMBL/GenBank/DDBJ whole genome shotgun (WGS) entry which is preliminary data.</text>
</comment>
<feature type="transmembrane region" description="Helical" evidence="1">
    <location>
        <begin position="93"/>
        <end position="121"/>
    </location>
</feature>
<feature type="transmembrane region" description="Helical" evidence="1">
    <location>
        <begin position="219"/>
        <end position="243"/>
    </location>
</feature>